<sequence>MFSSDVGKHFYGKPGDQMTLKTREHLTNSDLRREITYSIYSVTQRDWPYNSNQTTV</sequence>
<protein>
    <submittedName>
        <fullName evidence="1">Uncharacterized protein</fullName>
    </submittedName>
</protein>
<gene>
    <name evidence="1" type="ORF">BIW11_04691</name>
</gene>
<dbReference type="AlphaFoldDB" id="A0A1V9X2T9"/>
<dbReference type="EMBL" id="MNPL01027244">
    <property type="protein sequence ID" value="OQR67814.1"/>
    <property type="molecule type" value="Genomic_DNA"/>
</dbReference>
<reference evidence="1 2" key="1">
    <citation type="journal article" date="2017" name="Gigascience">
        <title>Draft genome of the honey bee ectoparasitic mite, Tropilaelaps mercedesae, is shaped by the parasitic life history.</title>
        <authorList>
            <person name="Dong X."/>
            <person name="Armstrong S.D."/>
            <person name="Xia D."/>
            <person name="Makepeace B.L."/>
            <person name="Darby A.C."/>
            <person name="Kadowaki T."/>
        </authorList>
    </citation>
    <scope>NUCLEOTIDE SEQUENCE [LARGE SCALE GENOMIC DNA]</scope>
    <source>
        <strain evidence="1">Wuxi-XJTLU</strain>
    </source>
</reference>
<evidence type="ECO:0000313" key="2">
    <source>
        <dbReference type="Proteomes" id="UP000192247"/>
    </source>
</evidence>
<keyword evidence="2" id="KW-1185">Reference proteome</keyword>
<accession>A0A1V9X2T9</accession>
<evidence type="ECO:0000313" key="1">
    <source>
        <dbReference type="EMBL" id="OQR67814.1"/>
    </source>
</evidence>
<proteinExistence type="predicted"/>
<dbReference type="InParanoid" id="A0A1V9X2T9"/>
<dbReference type="Proteomes" id="UP000192247">
    <property type="component" value="Unassembled WGS sequence"/>
</dbReference>
<comment type="caution">
    <text evidence="1">The sequence shown here is derived from an EMBL/GenBank/DDBJ whole genome shotgun (WGS) entry which is preliminary data.</text>
</comment>
<name>A0A1V9X2T9_9ACAR</name>
<organism evidence="1 2">
    <name type="scientific">Tropilaelaps mercedesae</name>
    <dbReference type="NCBI Taxonomy" id="418985"/>
    <lineage>
        <taxon>Eukaryota</taxon>
        <taxon>Metazoa</taxon>
        <taxon>Ecdysozoa</taxon>
        <taxon>Arthropoda</taxon>
        <taxon>Chelicerata</taxon>
        <taxon>Arachnida</taxon>
        <taxon>Acari</taxon>
        <taxon>Parasitiformes</taxon>
        <taxon>Mesostigmata</taxon>
        <taxon>Gamasina</taxon>
        <taxon>Dermanyssoidea</taxon>
        <taxon>Laelapidae</taxon>
        <taxon>Tropilaelaps</taxon>
    </lineage>
</organism>